<evidence type="ECO:0000313" key="7">
    <source>
        <dbReference type="EMBL" id="GLI68737.1"/>
    </source>
</evidence>
<name>A0ABQ5SHE5_9CHLO</name>
<proteinExistence type="inferred from homology"/>
<dbReference type="PANTHER" id="PTHR11062:SF376">
    <property type="entry name" value="EXOSTOSIN FAMILY PROTEIN"/>
    <property type="match status" value="1"/>
</dbReference>
<evidence type="ECO:0000259" key="6">
    <source>
        <dbReference type="PROSITE" id="PS01186"/>
    </source>
</evidence>
<dbReference type="PANTHER" id="PTHR11062">
    <property type="entry name" value="EXOSTOSIN HEPARAN SULFATE GLYCOSYLTRANSFERASE -RELATED"/>
    <property type="match status" value="1"/>
</dbReference>
<dbReference type="EMBL" id="BSDZ01000080">
    <property type="protein sequence ID" value="GLI68737.1"/>
    <property type="molecule type" value="Genomic_DNA"/>
</dbReference>
<evidence type="ECO:0000256" key="4">
    <source>
        <dbReference type="SAM" id="SignalP"/>
    </source>
</evidence>
<evidence type="ECO:0000256" key="3">
    <source>
        <dbReference type="ARBA" id="ARBA00023034"/>
    </source>
</evidence>
<feature type="chain" id="PRO_5046063479" description="EGF-like domain-containing protein" evidence="4">
    <location>
        <begin position="24"/>
        <end position="611"/>
    </location>
</feature>
<keyword evidence="3" id="KW-0333">Golgi apparatus</keyword>
<feature type="signal peptide" evidence="4">
    <location>
        <begin position="1"/>
        <end position="23"/>
    </location>
</feature>
<dbReference type="InterPro" id="IPR000742">
    <property type="entry name" value="EGF"/>
</dbReference>
<dbReference type="PROSITE" id="PS00022">
    <property type="entry name" value="EGF_1"/>
    <property type="match status" value="2"/>
</dbReference>
<evidence type="ECO:0000313" key="8">
    <source>
        <dbReference type="Proteomes" id="UP001165090"/>
    </source>
</evidence>
<feature type="domain" description="EGF-like" evidence="5">
    <location>
        <begin position="80"/>
        <end position="91"/>
    </location>
</feature>
<comment type="caution">
    <text evidence="7">The sequence shown here is derived from an EMBL/GenBank/DDBJ whole genome shotgun (WGS) entry which is preliminary data.</text>
</comment>
<evidence type="ECO:0000259" key="5">
    <source>
        <dbReference type="PROSITE" id="PS00022"/>
    </source>
</evidence>
<keyword evidence="8" id="KW-1185">Reference proteome</keyword>
<protein>
    <recommendedName>
        <fullName evidence="5 6">EGF-like domain-containing protein</fullName>
    </recommendedName>
</protein>
<comment type="subcellular location">
    <subcellularLocation>
        <location evidence="1">Golgi apparatus membrane</location>
        <topology evidence="1">Single-pass type II membrane protein</topology>
    </subcellularLocation>
</comment>
<dbReference type="InterPro" id="IPR009030">
    <property type="entry name" value="Growth_fac_rcpt_cys_sf"/>
</dbReference>
<dbReference type="InterPro" id="IPR004263">
    <property type="entry name" value="Exostosin"/>
</dbReference>
<comment type="similarity">
    <text evidence="2">Belongs to the glycosyltransferase 47 family.</text>
</comment>
<accession>A0ABQ5SHE5</accession>
<feature type="domain" description="EGF-like" evidence="5 6">
    <location>
        <begin position="133"/>
        <end position="144"/>
    </location>
</feature>
<evidence type="ECO:0000256" key="1">
    <source>
        <dbReference type="ARBA" id="ARBA00004323"/>
    </source>
</evidence>
<dbReference type="PROSITE" id="PS01186">
    <property type="entry name" value="EGF_2"/>
    <property type="match status" value="1"/>
</dbReference>
<dbReference type="InterPro" id="IPR040911">
    <property type="entry name" value="Exostosin_GT47"/>
</dbReference>
<sequence length="611" mass="68501">MSWVSSILLAGLVLAVASPEIRGKGYYSSRLNWRQRGRPLRRRLAEEAAVAAPPFPIAINTSCLPGCNIKGVCNEELARCHCPRHFMGPSCSDVAPNIAEICANYGFTLSQCRKASPCFNSCNQRGRCVAGICHCQPGYWGMDCSLSWGPDGKVQLLEGKYVPRKDGLKIYVYELPPNLTSWFNIRRLDRPLHLLFWQRLMSAGLRTADGNEADYYFIPVNTRTELAPGMVEWTISYIQTNYPWWSKDLGHRHLIIHTGDMGLHDLPSEMRVRLNSSFSNITWMTHWGIHRYHPVAKWYPAHRPGKDVVIPVMVTTQGLHLSPMNPRVAAIAARRKRHTQRTGTFFFAGRICGDRKPPEEVTGACSPTRPDYSGGVRQLVYLHHRNTTGFKVVPGTKTYLQDISTHKFCLAPLGGGHGKRQILVSFMGCVPVLIGDGVLQPFEPEIDWSKFSVSVPEKDIPDLPRILNNVSSETLEDMQKRLKCAAQHMFYSSSLGAILGEDGRYDAFETIIEILRVRKEHPDVPPENYVDVDERFRKFIDCDLASSSAGGPDPNVLCNQGPDRQYKGMPTCGECQRSVADQRTGGTFFSWAGGLVCCSELDITKCPRVWV</sequence>
<gene>
    <name evidence="7" type="ORF">VaNZ11_013228</name>
</gene>
<dbReference type="SUPFAM" id="SSF57184">
    <property type="entry name" value="Growth factor receptor domain"/>
    <property type="match status" value="1"/>
</dbReference>
<dbReference type="Pfam" id="PF03016">
    <property type="entry name" value="Exostosin_GT47"/>
    <property type="match status" value="1"/>
</dbReference>
<dbReference type="Proteomes" id="UP001165090">
    <property type="component" value="Unassembled WGS sequence"/>
</dbReference>
<evidence type="ECO:0000256" key="2">
    <source>
        <dbReference type="ARBA" id="ARBA00010271"/>
    </source>
</evidence>
<keyword evidence="4" id="KW-0732">Signal</keyword>
<reference evidence="7 8" key="1">
    <citation type="journal article" date="2023" name="IScience">
        <title>Expanded male sex-determining region conserved during the evolution of homothallism in the green alga Volvox.</title>
        <authorList>
            <person name="Yamamoto K."/>
            <person name="Matsuzaki R."/>
            <person name="Mahakham W."/>
            <person name="Heman W."/>
            <person name="Sekimoto H."/>
            <person name="Kawachi M."/>
            <person name="Minakuchi Y."/>
            <person name="Toyoda A."/>
            <person name="Nozaki H."/>
        </authorList>
    </citation>
    <scope>NUCLEOTIDE SEQUENCE [LARGE SCALE GENOMIC DNA]</scope>
    <source>
        <strain evidence="7 8">NIES-4468</strain>
    </source>
</reference>
<dbReference type="Gene3D" id="2.10.25.10">
    <property type="entry name" value="Laminin"/>
    <property type="match status" value="1"/>
</dbReference>
<organism evidence="7 8">
    <name type="scientific">Volvox africanus</name>
    <dbReference type="NCBI Taxonomy" id="51714"/>
    <lineage>
        <taxon>Eukaryota</taxon>
        <taxon>Viridiplantae</taxon>
        <taxon>Chlorophyta</taxon>
        <taxon>core chlorophytes</taxon>
        <taxon>Chlorophyceae</taxon>
        <taxon>CS clade</taxon>
        <taxon>Chlamydomonadales</taxon>
        <taxon>Volvocaceae</taxon>
        <taxon>Volvox</taxon>
    </lineage>
</organism>